<dbReference type="SUPFAM" id="SSF50494">
    <property type="entry name" value="Trypsin-like serine proteases"/>
    <property type="match status" value="4"/>
</dbReference>
<evidence type="ECO:0000256" key="1">
    <source>
        <dbReference type="ARBA" id="ARBA00022670"/>
    </source>
</evidence>
<evidence type="ECO:0000256" key="9">
    <source>
        <dbReference type="RuleBase" id="RU363034"/>
    </source>
</evidence>
<dbReference type="PANTHER" id="PTHR24256">
    <property type="entry name" value="TRYPTASE-RELATED"/>
    <property type="match status" value="1"/>
</dbReference>
<evidence type="ECO:0000256" key="7">
    <source>
        <dbReference type="ARBA" id="ARBA00023157"/>
    </source>
</evidence>
<keyword evidence="1 9" id="KW-0645">Protease</keyword>
<dbReference type="Pfam" id="PF00089">
    <property type="entry name" value="Trypsin"/>
    <property type="match status" value="3"/>
</dbReference>
<keyword evidence="4 9" id="KW-0720">Serine protease</keyword>
<evidence type="ECO:0000256" key="2">
    <source>
        <dbReference type="ARBA" id="ARBA00022723"/>
    </source>
</evidence>
<keyword evidence="2" id="KW-0479">Metal-binding</keyword>
<dbReference type="GO" id="GO:0046872">
    <property type="term" value="F:metal ion binding"/>
    <property type="evidence" value="ECO:0007669"/>
    <property type="project" value="UniProtKB-KW"/>
</dbReference>
<keyword evidence="7" id="KW-1015">Disulfide bond</keyword>
<protein>
    <recommendedName>
        <fullName evidence="10">Peptidase S1 domain-containing protein</fullName>
    </recommendedName>
</protein>
<evidence type="ECO:0000256" key="5">
    <source>
        <dbReference type="ARBA" id="ARBA00022837"/>
    </source>
</evidence>
<dbReference type="PROSITE" id="PS50240">
    <property type="entry name" value="TRYPSIN_DOM"/>
    <property type="match status" value="1"/>
</dbReference>
<dbReference type="Proteomes" id="UP001059596">
    <property type="component" value="Unassembled WGS sequence"/>
</dbReference>
<dbReference type="InterPro" id="IPR051487">
    <property type="entry name" value="Ser/Thr_Proteases_Immune/Dev"/>
</dbReference>
<comment type="similarity">
    <text evidence="8">Belongs to the peptidase S1 family. CLIP subfamily.</text>
</comment>
<sequence>MLDKGFILTAAHCIDGQRSLFVSLGAYNKSNPIAEYVVSVAVIHRSYNRFSRHSDIGLLKLSTSVVYNGFVITNARGLPRNAPLVVGVMGMWRSYKKYRVDAVFKHPEYSEGRNDIALLRLNRPVTHTDGMKPICVLVNAQHQKLVESSPFFTVFDYVEIEVPKQIYAVIVTLIQPKYCSYRIRRIIYPDQFCLKYPRGMSLNYGKPGDLLGGNIMLAGKKRIVKLGAYNRSQPTAQYNVLSAIRHPLYNNFRRVHDVGLLKLANIVVFNAFIHPICIILNHNIKSLVELTRTFKAFGWGEKGDGNQSDILQAITLNHLQRADCHRRLGMNLTQQQICAGVHNGDTCRGDSGGPLTNNVSLNNASVHEVQFGIISYGTLMCNDTGVYTDVSSYVDWIKKSIVKDMWLYSDCGGESIASNFQANIIGLDFKTQGVLITDRFVISNARDLRGSIASLKVIVIGLGRAYGEYKVDSVFKHQKCSDKTYDIALLRLNGSVTYRGN</sequence>
<dbReference type="InterPro" id="IPR009003">
    <property type="entry name" value="Peptidase_S1_PA"/>
</dbReference>
<keyword evidence="3 9" id="KW-0378">Hydrolase</keyword>
<evidence type="ECO:0000256" key="3">
    <source>
        <dbReference type="ARBA" id="ARBA00022801"/>
    </source>
</evidence>
<dbReference type="InterPro" id="IPR018114">
    <property type="entry name" value="TRYPSIN_HIS"/>
</dbReference>
<comment type="caution">
    <text evidence="11">The sequence shown here is derived from an EMBL/GenBank/DDBJ whole genome shotgun (WGS) entry which is preliminary data.</text>
</comment>
<evidence type="ECO:0000256" key="4">
    <source>
        <dbReference type="ARBA" id="ARBA00022825"/>
    </source>
</evidence>
<dbReference type="InterPro" id="IPR043504">
    <property type="entry name" value="Peptidase_S1_PA_chymotrypsin"/>
</dbReference>
<dbReference type="PROSITE" id="PS00135">
    <property type="entry name" value="TRYPSIN_SER"/>
    <property type="match status" value="1"/>
</dbReference>
<dbReference type="FunFam" id="2.40.10.10:FF:000078">
    <property type="entry name" value="Serine protease H137"/>
    <property type="match status" value="1"/>
</dbReference>
<evidence type="ECO:0000256" key="6">
    <source>
        <dbReference type="ARBA" id="ARBA00023145"/>
    </source>
</evidence>
<dbReference type="GO" id="GO:0006508">
    <property type="term" value="P:proteolysis"/>
    <property type="evidence" value="ECO:0007669"/>
    <property type="project" value="UniProtKB-KW"/>
</dbReference>
<keyword evidence="12" id="KW-1185">Reference proteome</keyword>
<organism evidence="11 12">
    <name type="scientific">Drosophila gunungcola</name>
    <name type="common">fruit fly</name>
    <dbReference type="NCBI Taxonomy" id="103775"/>
    <lineage>
        <taxon>Eukaryota</taxon>
        <taxon>Metazoa</taxon>
        <taxon>Ecdysozoa</taxon>
        <taxon>Arthropoda</taxon>
        <taxon>Hexapoda</taxon>
        <taxon>Insecta</taxon>
        <taxon>Pterygota</taxon>
        <taxon>Neoptera</taxon>
        <taxon>Endopterygota</taxon>
        <taxon>Diptera</taxon>
        <taxon>Brachycera</taxon>
        <taxon>Muscomorpha</taxon>
        <taxon>Ephydroidea</taxon>
        <taxon>Drosophilidae</taxon>
        <taxon>Drosophila</taxon>
        <taxon>Sophophora</taxon>
    </lineage>
</organism>
<evidence type="ECO:0000259" key="10">
    <source>
        <dbReference type="PROSITE" id="PS50240"/>
    </source>
</evidence>
<reference evidence="11" key="1">
    <citation type="journal article" date="2023" name="Genome Biol. Evol.">
        <title>Long-read-based Genome Assembly of Drosophila gunungcola Reveals Fewer Chemosensory Genes in Flower-breeding Species.</title>
        <authorList>
            <person name="Negi A."/>
            <person name="Liao B.Y."/>
            <person name="Yeh S.D."/>
        </authorList>
    </citation>
    <scope>NUCLEOTIDE SEQUENCE</scope>
    <source>
        <strain evidence="11">Sukarami</strain>
    </source>
</reference>
<dbReference type="InterPro" id="IPR001254">
    <property type="entry name" value="Trypsin_dom"/>
</dbReference>
<accession>A0A9P9YIV7</accession>
<evidence type="ECO:0000256" key="8">
    <source>
        <dbReference type="ARBA" id="ARBA00024195"/>
    </source>
</evidence>
<evidence type="ECO:0000313" key="11">
    <source>
        <dbReference type="EMBL" id="KAI8037575.1"/>
    </source>
</evidence>
<keyword evidence="6" id="KW-0865">Zymogen</keyword>
<dbReference type="EMBL" id="JAMKOV010000012">
    <property type="protein sequence ID" value="KAI8037575.1"/>
    <property type="molecule type" value="Genomic_DNA"/>
</dbReference>
<dbReference type="GO" id="GO:0004252">
    <property type="term" value="F:serine-type endopeptidase activity"/>
    <property type="evidence" value="ECO:0007669"/>
    <property type="project" value="InterPro"/>
</dbReference>
<dbReference type="CDD" id="cd00190">
    <property type="entry name" value="Tryp_SPc"/>
    <property type="match status" value="1"/>
</dbReference>
<dbReference type="AlphaFoldDB" id="A0A9P9YIV7"/>
<feature type="domain" description="Peptidase S1" evidence="10">
    <location>
        <begin position="1"/>
        <end position="402"/>
    </location>
</feature>
<feature type="non-terminal residue" evidence="11">
    <location>
        <position position="1"/>
    </location>
</feature>
<dbReference type="SMART" id="SM00020">
    <property type="entry name" value="Tryp_SPc"/>
    <property type="match status" value="1"/>
</dbReference>
<evidence type="ECO:0000313" key="12">
    <source>
        <dbReference type="Proteomes" id="UP001059596"/>
    </source>
</evidence>
<gene>
    <name evidence="11" type="ORF">M5D96_009730</name>
</gene>
<proteinExistence type="inferred from homology"/>
<dbReference type="PROSITE" id="PS00134">
    <property type="entry name" value="TRYPSIN_HIS"/>
    <property type="match status" value="1"/>
</dbReference>
<name>A0A9P9YIV7_9MUSC</name>
<keyword evidence="5" id="KW-0106">Calcium</keyword>
<dbReference type="Gene3D" id="2.40.10.10">
    <property type="entry name" value="Trypsin-like serine proteases"/>
    <property type="match status" value="5"/>
</dbReference>
<dbReference type="InterPro" id="IPR033116">
    <property type="entry name" value="TRYPSIN_SER"/>
</dbReference>